<evidence type="ECO:0000256" key="1">
    <source>
        <dbReference type="ARBA" id="ARBA00022737"/>
    </source>
</evidence>
<protein>
    <submittedName>
        <fullName evidence="3">Uncharacterized protein</fullName>
    </submittedName>
</protein>
<dbReference type="PANTHER" id="PTHR44943">
    <property type="entry name" value="CELLULOSE SYNTHASE OPERON PROTEIN C"/>
    <property type="match status" value="1"/>
</dbReference>
<sequence length="159" mass="18000">MNIASQNMLDHAHELCEDEDYVNALEYFDMVLEMEPNNLNAIIDKGVTFQNLEYFTKALQMYDKALLIEPENSDALINKGSILHILKKYTEAVSCYDNVIRHDKKNAMALAYKGLSIGEMGNVSLAITYFKKALSIEQNYDLAQSSLLTAKNLLKSHSK</sequence>
<dbReference type="Pfam" id="PF13431">
    <property type="entry name" value="TPR_17"/>
    <property type="match status" value="1"/>
</dbReference>
<organism evidence="3">
    <name type="scientific">marine metagenome</name>
    <dbReference type="NCBI Taxonomy" id="408172"/>
    <lineage>
        <taxon>unclassified sequences</taxon>
        <taxon>metagenomes</taxon>
        <taxon>ecological metagenomes</taxon>
    </lineage>
</organism>
<gene>
    <name evidence="3" type="ORF">METZ01_LOCUS79243</name>
</gene>
<reference evidence="3" key="1">
    <citation type="submission" date="2018-05" db="EMBL/GenBank/DDBJ databases">
        <authorList>
            <person name="Lanie J.A."/>
            <person name="Ng W.-L."/>
            <person name="Kazmierczak K.M."/>
            <person name="Andrzejewski T.M."/>
            <person name="Davidsen T.M."/>
            <person name="Wayne K.J."/>
            <person name="Tettelin H."/>
            <person name="Glass J.I."/>
            <person name="Rusch D."/>
            <person name="Podicherti R."/>
            <person name="Tsui H.-C.T."/>
            <person name="Winkler M.E."/>
        </authorList>
    </citation>
    <scope>NUCLEOTIDE SEQUENCE</scope>
</reference>
<keyword evidence="1" id="KW-0677">Repeat</keyword>
<dbReference type="SMART" id="SM00028">
    <property type="entry name" value="TPR"/>
    <property type="match status" value="4"/>
</dbReference>
<dbReference type="InterPro" id="IPR011990">
    <property type="entry name" value="TPR-like_helical_dom_sf"/>
</dbReference>
<evidence type="ECO:0000256" key="2">
    <source>
        <dbReference type="ARBA" id="ARBA00022803"/>
    </source>
</evidence>
<keyword evidence="2" id="KW-0802">TPR repeat</keyword>
<dbReference type="Gene3D" id="1.25.40.10">
    <property type="entry name" value="Tetratricopeptide repeat domain"/>
    <property type="match status" value="1"/>
</dbReference>
<dbReference type="SUPFAM" id="SSF48452">
    <property type="entry name" value="TPR-like"/>
    <property type="match status" value="1"/>
</dbReference>
<dbReference type="PROSITE" id="PS50005">
    <property type="entry name" value="TPR"/>
    <property type="match status" value="3"/>
</dbReference>
<dbReference type="AlphaFoldDB" id="A0A381UE35"/>
<dbReference type="InterPro" id="IPR019734">
    <property type="entry name" value="TPR_rpt"/>
</dbReference>
<dbReference type="PANTHER" id="PTHR44943:SF8">
    <property type="entry name" value="TPR REPEAT-CONTAINING PROTEIN MJ0263"/>
    <property type="match status" value="1"/>
</dbReference>
<dbReference type="EMBL" id="UINC01006248">
    <property type="protein sequence ID" value="SVA26389.1"/>
    <property type="molecule type" value="Genomic_DNA"/>
</dbReference>
<name>A0A381UE35_9ZZZZ</name>
<proteinExistence type="predicted"/>
<dbReference type="InterPro" id="IPR051685">
    <property type="entry name" value="Ycf3/AcsC/BcsC/TPR_MFPF"/>
</dbReference>
<dbReference type="Pfam" id="PF13181">
    <property type="entry name" value="TPR_8"/>
    <property type="match status" value="1"/>
</dbReference>
<accession>A0A381UE35</accession>
<evidence type="ECO:0000313" key="3">
    <source>
        <dbReference type="EMBL" id="SVA26389.1"/>
    </source>
</evidence>